<feature type="compositionally biased region" description="Basic residues" evidence="11">
    <location>
        <begin position="2889"/>
        <end position="2899"/>
    </location>
</feature>
<dbReference type="PANTHER" id="PTHR13817">
    <property type="entry name" value="TITIN"/>
    <property type="match status" value="1"/>
</dbReference>
<feature type="region of interest" description="Disordered" evidence="11">
    <location>
        <begin position="5335"/>
        <end position="5493"/>
    </location>
</feature>
<feature type="region of interest" description="Disordered" evidence="11">
    <location>
        <begin position="5040"/>
        <end position="5225"/>
    </location>
</feature>
<dbReference type="GeneID" id="108742970"/>
<feature type="region of interest" description="Disordered" evidence="11">
    <location>
        <begin position="4523"/>
        <end position="4918"/>
    </location>
</feature>
<feature type="compositionally biased region" description="Basic and acidic residues" evidence="11">
    <location>
        <begin position="3813"/>
        <end position="3823"/>
    </location>
</feature>
<keyword evidence="7" id="KW-1015">Disulfide bond</keyword>
<dbReference type="FunFam" id="2.60.40.10:FF:000214">
    <property type="entry name" value="titin isoform X1"/>
    <property type="match status" value="1"/>
</dbReference>
<evidence type="ECO:0000256" key="8">
    <source>
        <dbReference type="ARBA" id="ARBA00023242"/>
    </source>
</evidence>
<feature type="compositionally biased region" description="Acidic residues" evidence="11">
    <location>
        <begin position="3432"/>
        <end position="3441"/>
    </location>
</feature>
<feature type="domain" description="Ig-like" evidence="13">
    <location>
        <begin position="6378"/>
        <end position="6461"/>
    </location>
</feature>
<dbReference type="SUPFAM" id="SSF49265">
    <property type="entry name" value="Fibronectin type III"/>
    <property type="match status" value="3"/>
</dbReference>
<feature type="region of interest" description="Disordered" evidence="11">
    <location>
        <begin position="836"/>
        <end position="857"/>
    </location>
</feature>
<feature type="compositionally biased region" description="Acidic residues" evidence="11">
    <location>
        <begin position="3908"/>
        <end position="3917"/>
    </location>
</feature>
<feature type="compositionally biased region" description="Basic residues" evidence="11">
    <location>
        <begin position="3927"/>
        <end position="3937"/>
    </location>
</feature>
<evidence type="ECO:0000256" key="5">
    <source>
        <dbReference type="ARBA" id="ARBA00022490"/>
    </source>
</evidence>
<dbReference type="Pfam" id="PF00041">
    <property type="entry name" value="fn3"/>
    <property type="match status" value="5"/>
</dbReference>
<dbReference type="GO" id="GO:0005634">
    <property type="term" value="C:nucleus"/>
    <property type="evidence" value="ECO:0007669"/>
    <property type="project" value="UniProtKB-SubCell"/>
</dbReference>
<feature type="compositionally biased region" description="Basic residues" evidence="11">
    <location>
        <begin position="2975"/>
        <end position="2985"/>
    </location>
</feature>
<feature type="compositionally biased region" description="Basic and acidic residues" evidence="11">
    <location>
        <begin position="3237"/>
        <end position="3262"/>
    </location>
</feature>
<feature type="compositionally biased region" description="Basic and acidic residues" evidence="11">
    <location>
        <begin position="3160"/>
        <end position="3170"/>
    </location>
</feature>
<feature type="domain" description="Fibronectin type-III" evidence="14">
    <location>
        <begin position="7346"/>
        <end position="7442"/>
    </location>
</feature>
<feature type="region of interest" description="Disordered" evidence="11">
    <location>
        <begin position="3108"/>
        <end position="3462"/>
    </location>
</feature>
<dbReference type="SUPFAM" id="SSF48726">
    <property type="entry name" value="Immunoglobulin"/>
    <property type="match status" value="11"/>
</dbReference>
<dbReference type="Gene3D" id="2.30.30.40">
    <property type="entry name" value="SH3 Domains"/>
    <property type="match status" value="1"/>
</dbReference>
<keyword evidence="6" id="KW-0677">Repeat</keyword>
<dbReference type="Gene3D" id="2.60.40.10">
    <property type="entry name" value="Immunoglobulins"/>
    <property type="match status" value="16"/>
</dbReference>
<feature type="region of interest" description="Disordered" evidence="11">
    <location>
        <begin position="7532"/>
        <end position="7565"/>
    </location>
</feature>
<feature type="domain" description="Ig-like" evidence="13">
    <location>
        <begin position="6084"/>
        <end position="6172"/>
    </location>
</feature>
<dbReference type="SMART" id="SM00060">
    <property type="entry name" value="FN3"/>
    <property type="match status" value="5"/>
</dbReference>
<feature type="compositionally biased region" description="Basic residues" evidence="11">
    <location>
        <begin position="3451"/>
        <end position="3461"/>
    </location>
</feature>
<evidence type="ECO:0000256" key="7">
    <source>
        <dbReference type="ARBA" id="ARBA00023157"/>
    </source>
</evidence>
<feature type="compositionally biased region" description="Basic and acidic residues" evidence="11">
    <location>
        <begin position="4149"/>
        <end position="4169"/>
    </location>
</feature>
<dbReference type="FunFam" id="2.60.40.10:FF:000056">
    <property type="entry name" value="twitchin isoform X4"/>
    <property type="match status" value="3"/>
</dbReference>
<feature type="compositionally biased region" description="Basic residues" evidence="11">
    <location>
        <begin position="4879"/>
        <end position="4888"/>
    </location>
</feature>
<feature type="region of interest" description="Disordered" evidence="11">
    <location>
        <begin position="5685"/>
        <end position="5708"/>
    </location>
</feature>
<feature type="compositionally biased region" description="Basic and acidic residues" evidence="11">
    <location>
        <begin position="2684"/>
        <end position="2694"/>
    </location>
</feature>
<feature type="compositionally biased region" description="Basic and acidic residues" evidence="11">
    <location>
        <begin position="3876"/>
        <end position="3885"/>
    </location>
</feature>
<dbReference type="PROSITE" id="PS50853">
    <property type="entry name" value="FN3"/>
    <property type="match status" value="5"/>
</dbReference>
<evidence type="ECO:0000259" key="13">
    <source>
        <dbReference type="PROSITE" id="PS50835"/>
    </source>
</evidence>
<evidence type="ECO:0000313" key="16">
    <source>
        <dbReference type="RefSeq" id="XP_025832492.1"/>
    </source>
</evidence>
<feature type="compositionally biased region" description="Basic and acidic residues" evidence="11">
    <location>
        <begin position="4828"/>
        <end position="4837"/>
    </location>
</feature>
<feature type="compositionally biased region" description="Basic and acidic residues" evidence="11">
    <location>
        <begin position="2469"/>
        <end position="2487"/>
    </location>
</feature>
<dbReference type="CDD" id="cd00096">
    <property type="entry name" value="Ig"/>
    <property type="match status" value="1"/>
</dbReference>
<feature type="domain" description="Ig-like" evidence="13">
    <location>
        <begin position="6466"/>
        <end position="6550"/>
    </location>
</feature>
<dbReference type="FunFam" id="2.60.40.10:FF:000107">
    <property type="entry name" value="Myosin, light chain kinase a"/>
    <property type="match status" value="2"/>
</dbReference>
<feature type="compositionally biased region" description="Basic residues" evidence="11">
    <location>
        <begin position="3365"/>
        <end position="3375"/>
    </location>
</feature>
<feature type="region of interest" description="Disordered" evidence="11">
    <location>
        <begin position="5602"/>
        <end position="5625"/>
    </location>
</feature>
<keyword evidence="8" id="KW-0539">Nucleus</keyword>
<feature type="compositionally biased region" description="Basic and acidic residues" evidence="11">
    <location>
        <begin position="4328"/>
        <end position="4361"/>
    </location>
</feature>
<feature type="compositionally biased region" description="Acidic residues" evidence="11">
    <location>
        <begin position="4384"/>
        <end position="4393"/>
    </location>
</feature>
<sequence>MKAHLEHTEVHTHYEEKKEIITERTEVEEIVEEEIARRAAQAPEKQPTTTTTQYSEKVQITEIPVDETDSVTESFAIVTQPKDIGKLTEKLDENEEIIIVDETKLKKRRKTKKKITGEEDKEEEIVSVIEKTIKSHKPIQSESKIHEEKTDDIAPLEVPFEKETLLQTPSSICETYPLGQTAEISITKGSQEKAVPNLLPHTTFLQEQTTAEEKELYHEKFAPTMAIAKPSIKPSEGFQVTEQSSEVSPESFETVYKPTTGTANLDYVQNESITVKQVLDVHTVKGLETMDVKDVTASVLIDLLEATNITETETAEDETDFVGKEKPKTAQAKKTIPTKESLIVTETQENTMESEFVDQLRIVPVSPKINVDTMESLTVSEVTTEIKPEKHLPESFVATEVAKETVLPQKQLTNTEMYAPELPGEYLPDRLPPSQKADLNVAAKESVSIEQTHPHEKETFFDTKDKPDSVSATENIITHKSVVITTTDTQQPHEKIPDDTTTSQKAIVEYDTNESLLTSSVVLGESEKEYTPGLLPDTNIADSSISCLTVSSVQDVSVQEKESELEAPKAPSMVLAERKINTKDYLSVSEIETGDLPSELTDTLKFKTDQATSDIATEVAKEITETQTHEKEDDYSSVQPIPKSVELTYSGTHEIISVTEQKTMESEDYFKTEIFPETHTSTEASTHFLPTTVKEEIILQSSSEDLKLVSPSSDTAKLQQDTTHGISITEILSNDAPDNFVPDVTPKSQQITITMEHMEGIKVADNQAAEKEGKFDAGQIPCQFVAQPEVEVQNAAITFEAETNVSPESITEEKPTESVAAVSHDLLGYIEVQETETADKEHETAKPKQPDAQKANVDLEEASTEITVLQPMINEKESEMVIEQTSGVIADRSISKHRVPLQAETEILIHAEELDDEGPITGRAKKYARPFTELIITESIATDVEKVLPKDIFPYEKTAKQDFRPALGISVTETTTEDKEEALSEHTVPQSQQADLTVSGNTVALQEETMHNISEGELAKIAPKTDTAEIRQDVSHSVIQTDAVPGETSGVHDKFISPETKKSTVNFEEGEGISVLQIQEMNKEKPFSELQAPQEAHGSIDIIPHTIAVQSVTTTNITTTDMDLTKPDATATALPNAEMLQGLILSESIAGEKEGIFESAVPELRSAHADFNYKESISVSSIVASDTEKPFKPDEISEGHTATVDVTGQPTAESTETYTDDTVANLTIEQRPEGKASQEQTELQSLIQTITTIGESEITLDDVQHPSEKVAHPQFSESYIPSVQETTAAEKENIFEKDFKPDQQQAQPYLDLQEHVERTEIHISDTIKDLTLEVTDKPQAFVDHQFYESILQSQPIIGEKESTFADTPFDKKTASFTIDEHKSVEVLEVTEGGKEAAYDKEQVPQLQSAHMAIDELESIEKAEVLPHESVTDVTSEKPTSVQAQYSHSLLQPIVHSETTASENESPLNIQSTDLKTATAAVDEDLSVIVKSIVLGFKEADLSPETLPDSQRVNVDLTESKPLASQSITLTESVPEVLKLDENVEALASIETCPHISVVSSETLATESEQILVKDELENLKQAERNIESLTALSVSHVLSNEIEQPYKHSDITEGKNATLVIDAHHQSAVQEETQISFSPSDLNKFSPESKTAILSQDEQTSLIVQQENTLEAEGEFKDSITAPQFKPTVAMEEVHPTQNVTETYPHEKEKSLDAEEAKHTSTATMDIDVLGVADNSEIFGIYSPQAADYKTPDQFQAHATQTPHEALVQSEVCIGEKEQEHVPSTQQTDKTAIIKVEENVPLVTSEITTTEKESVLVEEMLPTGDVATYNISGRIIAETAEVLVNELSSKMADKAGHKPENAQLSFTEEKSTHITTTIPMEKEQDLQQTVHPAAVEAEQVVLEQNATQATEIQTSTDVEDIHPEKPIESKVSPAQIPFESLITSQVDINEVPGILKPQKTSPEQGSINFTISESITATENIAHEREDTYTYQDTETQTAYKNIEPVEAIYVKEIGTNEKENYFQPESATGNKISPEFLTHETHETLAVTTQDTFLPLKDESVPQGKAEKVPSFYEPLVVEEKIIHDKEHKLDESIVEQKTADFSFLMSDSIEVTDVKTEYKEKNLETFKLPESTHAFPETTPHNVTEVFLPESLYSLEQIKQTKVEDIRGQVSQVPYEGVNVSECTFEEKEQQLDQERPLEQQGTVTLSENVYRSLQTTETVTEAREQDLQTSQPKQMLAKQTLSELIPTPQASETAQLDSYLELAIDQQQPLKARQRQDYQEGIIQEKPYVDETSVNLDVHPVNKNIANLSVGYNTELYTTEVNVAEQESTVVITGHAKDQTVSQDITGKNAAQTEYVVPLTHTSMFLQEQPTERVAKESISSEQFGLLVTEQRSTGELESVLPDQHKPAMQTVVLSIEDISSNLQISEIHSNEREGESRFDQPVEKLSPDLVQPEKVTVSSANKKKKPEERSMKTEEMMENEKVGADIIEDVEAPSKTIKKRKTPKKAIPEEEKPKDETKDTEQDVKAKQKVKEKLIPIKLEIKKVEPQKLIISKPMEESINLAEIKLKKPKPAKKKEITPSKLPKFLLKSRIKFVDFPPLSESEVKPQISTLEPTFKQNGILSRNMKEAAKLKKTKPRKLKEGEDTLKDLEKIDKELEDLKKQEMEKVDEDLHKYEKKPKPKPEKPADETKPLILGKGKVPQDQQEDEEVKLKPIPSKTEEKPEDEATKPKVKDEQPSKPKKKRDKEEPQIQPFEPYDIDRPETEMESLDLPKPEEEVEEKPKDKKIKKPKSKKEKPLPETIEIPIEKGKPKPPAPEEETDVSFKKSQKPPPEDQPTEIKLKPFKKHVPDHEEEEIDKPELTLDEIPHTEAIPSDTELTEETERKVIKKKKRVIKRKPTDKPTPDEEKSIEETPTDELLEEIPKHETPDEHGEEEEETKPEEIPTIEKPTESEREEEEETTIDLETPSETTKKRKKVVKKKIPKDDIPEDVERDVALETPTKPKRTEKDKLKPIKLEITKIEPQKLVISKPTEEPVNLAEIKLKKPKPTKKKEITPSKLPKFLLKSRIKFVDFPPLSESEVKPQISTLEPTFKQNGILSRNMKEAAKLKKTKPRKLKEGEDTLKDLEKIDKELEDLKKQEMEKVDEELHKYEKKPKPKLEKPEDETKPLIIGKGKIPQEQQEDEEVKLKPIPSKPEEKPEDDVTKPKVKDEQPSQPKKKRDKEEPQIQPFEPYDIDRPETEMESLDLPKPEEEVEEKPKDKKIKKPKSKKEKPLPETIEIPIEKGKPKPPAPEEETDVSFKKSQKPPPEDQPTEIKLKPFKKHVPDHEEEEIDKPELTLDEIPHTEAIPSDTELTEETERKVIKKKKRVIKRKPTDKPTPDEEKSIEETPTDELLEEIPKHETPDEHGEEEEETKPEEIPTIEKPTESEREEEEETTIDLETPSETTKKRKKVVKKKIPKDDIPEDVERDVALETPTKPKRTEKDKLKPIKLEITKIEPQKLVISKPTEEPVNLAEIKLKKPKPTKKKEITPSKLPKFLLKSRIKFVDFPPLSESEVKPQISTLEPTFKQNGILSRNMKEAAKLKKTKPRKLKEGEDTLKDLEKIDKELEDLKKQEMEKVDEDLHKYEKKPKPKPEKPADETKPLILGKGKVPQDQQEDEEVKLKPIPSKTEEKPEDEATKPKVKDEQPSKPKKKRDKEEPQIQPFEPYDIDRPETEMESLDLPKPEEEVEEKPKDKKIKKPKSKKEKPLPETIEIPIEKGKPKPPAPEEETDVSFKKSQKPPPEDQPTEIKLKPFKKHVPDHEEEEIDKPELTLDEIPHTEAIPSDTELTEETERKVIKKKKRVIKRKPTDKPTPDEEKSIEETPTDELLEEIPKHETPDEHGEEEEETKPEEIPTIEKPTESEREEEEETTIDLETPSETTKKRKKVVKKKIPKDDIPEDVERDVALETPTKPKRTEKDKLKPIKLEITKIEPQKLVISKPTEEPVNLAEIKLKKPKPTKKKEIAPSKLPKFLLKSRITYVDFPPLSESEVKPQISVLEPTYKQNGILSRNMKEAAKLKKTKPRKLKEGEDTLKDLEKIDKELEDLKKQEMEKVDEDLHKYEKKPKPKPEKPADETKPIILGKGKIPQEQQEDEEVKLKPIPSKTEEKPEDEVTKPKVKDEQPSKPKKKRDKEEPQIQPFEPYDIDRPETEMESLDLPKPEEEVEEKPEDKKIKKPKSKKEKPLPETIEIPIEKGKPKPPAPEEETDVSFKKSQKPPPEDQPTEIKLKPFKKHVPDHEEEETDKPELTLDEIPHTEAIPSDTELTEETERKVIKKKKRVIKRKPTDKPTPDEEKSIEETPTDELREEIPKHETPDEHGEEEEETKPEEIPTIEKPTESEREEEEETTIDLETPSETTKKRKKVVKKKIPKDDIPEDVERDVALETPTKPKRTEKDKLKPIKLEITKIEPQKLVISKPTEEPVNLAEIKLKKPKPTKKKEITPSKLPKFLLKSRIKFVDFPPLSESEVKPQISTLEPTFKQNGILSRNMKEAAKLKKTKPRKLKEGEDTLKDLEKIDKELEDLKKQEMEKVDEDLHKYEKKPKPKPEKPADETKPLILGKGKVPQDQQEDEEVKLKPIPSKTEEKPEDEITKPKVKDEQPSKPKKEKDKEEPEIQPFEPYDVDRPETEIESLDLPKPEEEVEEKPKDKKIKKPKSKNDKPLPETIEIPIEKGKPKPPAPEEETDVSFKKSQKPPPEDQPTEIKLKPFKKHVPDHEEDETDKPELTLDEIPHTEAIPSDTELTEETERKVIKKKKRVIKRKPTDKPTPDEEKSIEETPTDELPEEIPKHETPDEHGEEEEETKPEEIPTIEKPTESEREEEEETTIDLETPSETTKKRKKVVKKKIPTEDIPEDVERDVAQETPAKPKRTQKDKLKPIKMEITKIEPQKLVISKPIEEPVNLAEIKLKKPKPTKQKEITASKLPKFLLKSRITFVDFPPLSESEVKPQISALEPTYKQNGILSRNIKEAAKLKKTKPRKIKEDEDTLKDLEKIDKELEDLKKQEMEKVDEDLHKYEKKPKFKPEKPADEAKPLIIGKGKIPQERQEDEEVKLKPIPSKPEEKPEDEETKPIVKDEQPSKPSKKKDKEEPELQPFEPYDFDRSETEIESPDLPKPGEELDEKPIVQKAKRSKSKKDKPSSEALEIPLGKEKPATEEEDISIKKSQKLLPEDKPTEGLGLTEIQDKEEIPDIKREDIIEVPTVTEAKELPVELKPLEQDTLTADETPVEILVLKKKKPKKDITPDENEVHLIAPKLKIPTVDETAEEIAIEMKIPLKPKKEENLPVEEILQREHIPAVDEDADEITIQKKVPVKTQDEEEPFTEETIPKKQVPSKDEEADEVTIQKKVAVKPHDAEEPFAEEVLPKKTIPSKDEDADEITIQKKIIVKSEDEEQPFTEETIPKKQVPSKDEDADEITIQKKIIIKPQDEEEPFAEEIMPRKQIPPKDEESDEIFIRKLVPQKSVTEEQTEEEDNLHLLPSPVDDVQVTIKRKPSKPPTVEEHTDEVTIRKLRQVRKTSKPDIPEYTDVANVTFRPKITKTKEDVEQEFKIQLDAYAEEEVSMSGKIKLKKQRPKTYSEEAGEGTIKITKEIEDEGPTIEEIIDEQDEEKVVSSDENEESFQVPLKPKKVTPYSIEEKSTEITIKKSKKPPLPEHTDVESVTIKPKSTHIREDIEQEFNIHLDSYAEEEVSMSGKIKLKKQRPSTYSEETGECSIKISQEIESEGPAIEEIIDEGSDAEELPYDNDLEESFHVPLKIKRKDSYSVHDEVEEEVKLDLRKAIKQQSFEEESLSLSLKPKRKPPHTFEQEEVSLSITQESEKYFEREDSVPSPLYIAVYSYSAEADQAMDLVEGEKIYVLDNQNNDWWYVKKNLVEEKGWVPARYLMTEPEYKIYLQRRLNEKIDKLPVFEKPKPEEKAMAPKFIEKLQPQQAKDGQTVQFECQVEGFPKPQITWFRQTQIIKPSQDFQMFFDDDNVATLIITEVFPEDAGTFTCVAKNSAGFASSTTELVVEGPLSDHGSEGPGISRKSASRESSVADILEGIPPTFFKKPGPICIDEEFDVDLECRLVAIPEPEISWTLNGKPLGQEHNVTIATTSEKHIYSTKVKMKSARKEQAGILQVTAKNREGEARLPIVLKVKSTQNETPLILQPLKNVTVKPNEPVKLSTRILGNPPPTVTWYKNNVPIQKSLPNKKDDVYTYAIKSPTENDSAEYTAKAVNVLGTAETSCTLTVEEFPSLKSEPPLFIERFQGVTVPENGTLVLRARVIGNPEPEIVWLRNNEIIVPNTRTNVYFDGENTKLTINDVNSEEDTGNYKCIATNPLGKASHGAKINVEVDKVKFVRKLKKTVEITEHEPLTLECETSHTVPTKWFHNDNELSGMDHRVIIQEGKVHKLIIKNATLKDSGSYKCTVKSEKTESKVIVKETKPEFLRKLEDYEATEKQIAILEVEVTSETAEVNWFKDGTPIEKTDTKYKIEKDGGVRRLLIRSASIHDEGEYSCTLTDEQCSAELTVIELPPEIISKMEDQTVMVNEKVAFEIELTKGDALVKWFKDGKELQFSEHVQLSIDGKRQKLKIYNSQPEDQGVYSCEVGNQKSSAKLTVIEPKLEFTKTLPPITRSPETADATFVVEVSRPDAEVTWLKDGVKIEESPRHTIIVDKNVRKLIVKNVTPADQAKYTCTLGDLKTESKLKVEEKEPQITIDQNEKIYRIKKGEDVTMNVKFTSAVKPTDEWSVDKKVIKKSKRFEPKLSEDSASLTIRKLEMVDAADYTLRLKNKTGEASADLTLVVIDVPSKPGKPEPIETTDSTVTLHWKTPESDGNAPVTNYTVYYKNSKTPTWTKMEESDSTTIKIPLIEKNEKYVFRVTAANEVGSSEPSDESDEIQLVATIVETKPEIVEPLQNITTGLKQKIALSCIVSGLPTPKIEWYKNGKVIKSKRITHENNVTTYVIEETDEETTATYSIRATNNAGFAESNCKVKIEETPKLKVEETEITQTLKVSETWKVEAKFSGYPKPEINWKKNKTQITSTKYSVEESSTIIKIAKVERNDSGTYTVYAENSAGSASTEVKLTVTDKPGPPEGPLTTTVNKTETVTISWKPPLDDGGAEISKYIIEQCLSDDKKWTKIADVEKDITSYEIQNLNINTEYSFRVIAQNAVGKSEPLEGKPIIITPEFEKPSPPRGPLEVSGMTANSFTISWKPSESDGGSPILEYIIEMKEAKTTEFKKVGSSKGDITNFAVNYLAKNKGYNFKITARNAAGLSEPFIPDDTIVAGSRIRVQYHFEINDDSLYCLLGVFPPSKRKSPTPPSAPENLQVTEATSRSATITWEPPLNNGGAEITGYIIEKKLEYMPKWEKIATLEATTLTYTFTKLKEKSEYVFRVFAENSVGLSTPATTKPVKLQTHATVPSPPTAPLEIRAIGPNAFVVEWGIPESDGGSPLTGYNIAIRDTKKTMWMEIGRVPKGVQKFTIRDLQEDHEYLVRIFARNEIGLSDPLESDEPFKVLPSTEPDQDEFKEVTEQPTSYSTEPTTSWLREHNMDADIHSYAKLKLLRKDEYFFKIWCYADQLFN</sequence>
<dbReference type="CDD" id="cd11856">
    <property type="entry name" value="SH3_p47phox_like"/>
    <property type="match status" value="1"/>
</dbReference>
<feature type="domain" description="Ig-like" evidence="13">
    <location>
        <begin position="6643"/>
        <end position="6729"/>
    </location>
</feature>
<feature type="compositionally biased region" description="Basic residues" evidence="11">
    <location>
        <begin position="4403"/>
        <end position="4413"/>
    </location>
</feature>
<feature type="compositionally biased region" description="Basic and acidic residues" evidence="11">
    <location>
        <begin position="837"/>
        <end position="851"/>
    </location>
</feature>
<dbReference type="FunFam" id="2.60.40.10:FF:000032">
    <property type="entry name" value="palladin isoform X1"/>
    <property type="match status" value="1"/>
</dbReference>
<feature type="compositionally biased region" description="Basic residues" evidence="11">
    <location>
        <begin position="4317"/>
        <end position="4327"/>
    </location>
</feature>
<name>A0A7F5R946_AGRPL</name>
<dbReference type="FunFam" id="2.60.40.10:FF:000050">
    <property type="entry name" value="Titin isoform B"/>
    <property type="match status" value="2"/>
</dbReference>
<evidence type="ECO:0000259" key="12">
    <source>
        <dbReference type="PROSITE" id="PS50002"/>
    </source>
</evidence>
<dbReference type="CDD" id="cd00063">
    <property type="entry name" value="FN3"/>
    <property type="match status" value="5"/>
</dbReference>
<feature type="compositionally biased region" description="Basic and acidic residues" evidence="11">
    <location>
        <begin position="3197"/>
        <end position="3215"/>
    </location>
</feature>
<feature type="compositionally biased region" description="Basic and acidic residues" evidence="11">
    <location>
        <begin position="2510"/>
        <end position="2531"/>
    </location>
</feature>
<feature type="compositionally biased region" description="Basic and acidic residues" evidence="11">
    <location>
        <begin position="5156"/>
        <end position="5166"/>
    </location>
</feature>
<dbReference type="InterPro" id="IPR036116">
    <property type="entry name" value="FN3_sf"/>
</dbReference>
<feature type="compositionally biased region" description="Basic and acidic residues" evidence="11">
    <location>
        <begin position="4665"/>
        <end position="4690"/>
    </location>
</feature>
<feature type="compositionally biased region" description="Basic and acidic residues" evidence="11">
    <location>
        <begin position="4189"/>
        <end position="4206"/>
    </location>
</feature>
<protein>
    <submittedName>
        <fullName evidence="16">Titin isoform X1</fullName>
    </submittedName>
</protein>
<feature type="compositionally biased region" description="Basic and acidic residues" evidence="11">
    <location>
        <begin position="3119"/>
        <end position="3153"/>
    </location>
</feature>
<keyword evidence="9" id="KW-0393">Immunoglobulin domain</keyword>
<evidence type="ECO:0000256" key="1">
    <source>
        <dbReference type="ARBA" id="ARBA00004123"/>
    </source>
</evidence>
<feature type="compositionally biased region" description="Acidic residues" evidence="11">
    <location>
        <begin position="4860"/>
        <end position="4869"/>
    </location>
</feature>
<evidence type="ECO:0000256" key="9">
    <source>
        <dbReference type="ARBA" id="ARBA00023319"/>
    </source>
</evidence>
<dbReference type="RefSeq" id="XP_025832492.1">
    <property type="nucleotide sequence ID" value="XM_025976707.1"/>
</dbReference>
<feature type="compositionally biased region" description="Basic and acidic residues" evidence="11">
    <location>
        <begin position="3636"/>
        <end position="3646"/>
    </location>
</feature>
<dbReference type="PANTHER" id="PTHR13817:SF151">
    <property type="entry name" value="TITIN"/>
    <property type="match status" value="1"/>
</dbReference>
<evidence type="ECO:0000256" key="2">
    <source>
        <dbReference type="ARBA" id="ARBA00004496"/>
    </source>
</evidence>
<evidence type="ECO:0000256" key="4">
    <source>
        <dbReference type="ARBA" id="ARBA00022443"/>
    </source>
</evidence>
<feature type="region of interest" description="Disordered" evidence="11">
    <location>
        <begin position="2625"/>
        <end position="2986"/>
    </location>
</feature>
<gene>
    <name evidence="16" type="primary">LOC108742970</name>
</gene>
<dbReference type="SUPFAM" id="SSF50044">
    <property type="entry name" value="SH3-domain"/>
    <property type="match status" value="1"/>
</dbReference>
<feature type="compositionally biased region" description="Basic and acidic residues" evidence="11">
    <location>
        <begin position="2924"/>
        <end position="2933"/>
    </location>
</feature>
<dbReference type="InParanoid" id="A0A7F5R946"/>
<dbReference type="InterPro" id="IPR003599">
    <property type="entry name" value="Ig_sub"/>
</dbReference>
<dbReference type="PROSITE" id="PS50835">
    <property type="entry name" value="IG_LIKE"/>
    <property type="match status" value="10"/>
</dbReference>
<feature type="compositionally biased region" description="Basic and acidic residues" evidence="11">
    <location>
        <begin position="2434"/>
        <end position="2450"/>
    </location>
</feature>
<feature type="domain" description="Fibronectin type-III" evidence="14">
    <location>
        <begin position="6832"/>
        <end position="6925"/>
    </location>
</feature>
<feature type="compositionally biased region" description="Basic and acidic residues" evidence="11">
    <location>
        <begin position="4765"/>
        <end position="4775"/>
    </location>
</feature>
<dbReference type="OrthoDB" id="2152335at2759"/>
<dbReference type="GO" id="GO:0030017">
    <property type="term" value="C:sarcomere"/>
    <property type="evidence" value="ECO:0007669"/>
    <property type="project" value="UniProtKB-ARBA"/>
</dbReference>
<dbReference type="InterPro" id="IPR003961">
    <property type="entry name" value="FN3_dom"/>
</dbReference>
<dbReference type="KEGG" id="apln:108742970"/>
<feature type="compositionally biased region" description="Basic and acidic residues" evidence="11">
    <location>
        <begin position="4547"/>
        <end position="4581"/>
    </location>
</feature>
<feature type="compositionally biased region" description="Basic residues" evidence="11">
    <location>
        <begin position="3841"/>
        <end position="3851"/>
    </location>
</feature>
<keyword evidence="15" id="KW-1185">Reference proteome</keyword>
<feature type="compositionally biased region" description="Basic and acidic residues" evidence="11">
    <location>
        <begin position="5040"/>
        <end position="5057"/>
    </location>
</feature>
<dbReference type="InterPro" id="IPR036179">
    <property type="entry name" value="Ig-like_dom_sf"/>
</dbReference>
<feature type="region of interest" description="Disordered" evidence="11">
    <location>
        <begin position="5731"/>
        <end position="5752"/>
    </location>
</feature>
<evidence type="ECO:0000313" key="15">
    <source>
        <dbReference type="Proteomes" id="UP000192223"/>
    </source>
</evidence>
<dbReference type="Proteomes" id="UP000192223">
    <property type="component" value="Unplaced"/>
</dbReference>
<dbReference type="InterPro" id="IPR013098">
    <property type="entry name" value="Ig_I-set"/>
</dbReference>
<dbReference type="FunFam" id="2.60.40.10:FF:000031">
    <property type="entry name" value="Myosin-binding protein C, slow type"/>
    <property type="match status" value="2"/>
</dbReference>
<feature type="domain" description="Ig-like" evidence="13">
    <location>
        <begin position="6556"/>
        <end position="6639"/>
    </location>
</feature>
<feature type="compositionally biased region" description="Basic residues" evidence="11">
    <location>
        <begin position="3263"/>
        <end position="3273"/>
    </location>
</feature>
<dbReference type="InterPro" id="IPR007110">
    <property type="entry name" value="Ig-like_dom"/>
</dbReference>
<feature type="compositionally biased region" description="Basic and acidic residues" evidence="11">
    <location>
        <begin position="3376"/>
        <end position="3390"/>
    </location>
</feature>
<feature type="compositionally biased region" description="Basic and acidic residues" evidence="11">
    <location>
        <begin position="2721"/>
        <end position="2741"/>
    </location>
</feature>
<keyword evidence="5" id="KW-0963">Cytoplasm</keyword>
<organism evidence="15 16">
    <name type="scientific">Agrilus planipennis</name>
    <name type="common">Emerald ash borer</name>
    <name type="synonym">Agrilus marcopoli</name>
    <dbReference type="NCBI Taxonomy" id="224129"/>
    <lineage>
        <taxon>Eukaryota</taxon>
        <taxon>Metazoa</taxon>
        <taxon>Ecdysozoa</taxon>
        <taxon>Arthropoda</taxon>
        <taxon>Hexapoda</taxon>
        <taxon>Insecta</taxon>
        <taxon>Pterygota</taxon>
        <taxon>Neoptera</taxon>
        <taxon>Endopterygota</taxon>
        <taxon>Coleoptera</taxon>
        <taxon>Polyphaga</taxon>
        <taxon>Elateriformia</taxon>
        <taxon>Buprestoidea</taxon>
        <taxon>Buprestidae</taxon>
        <taxon>Agrilinae</taxon>
        <taxon>Agrilus</taxon>
    </lineage>
</organism>
<feature type="domain" description="Ig-like" evidence="13">
    <location>
        <begin position="6931"/>
        <end position="7016"/>
    </location>
</feature>
<feature type="compositionally biased region" description="Basic and acidic residues" evidence="11">
    <location>
        <begin position="3713"/>
        <end position="3738"/>
    </location>
</feature>
<feature type="compositionally biased region" description="Polar residues" evidence="11">
    <location>
        <begin position="7348"/>
        <end position="7358"/>
    </location>
</feature>
<feature type="domain" description="Ig-like" evidence="13">
    <location>
        <begin position="6281"/>
        <end position="6375"/>
    </location>
</feature>
<reference evidence="16" key="1">
    <citation type="submission" date="2025-08" db="UniProtKB">
        <authorList>
            <consortium name="RefSeq"/>
        </authorList>
    </citation>
    <scope>IDENTIFICATION</scope>
    <source>
        <tissue evidence="16">Entire body</tissue>
    </source>
</reference>
<dbReference type="InterPro" id="IPR013783">
    <property type="entry name" value="Ig-like_fold"/>
</dbReference>
<evidence type="ECO:0000256" key="6">
    <source>
        <dbReference type="ARBA" id="ARBA00022737"/>
    </source>
</evidence>
<feature type="compositionally biased region" description="Basic residues" evidence="11">
    <location>
        <begin position="4793"/>
        <end position="4803"/>
    </location>
</feature>
<proteinExistence type="inferred from homology"/>
<evidence type="ECO:0000256" key="10">
    <source>
        <dbReference type="PROSITE-ProRule" id="PRU00192"/>
    </source>
</evidence>
<dbReference type="InterPro" id="IPR003598">
    <property type="entry name" value="Ig_sub2"/>
</dbReference>
<dbReference type="InterPro" id="IPR050964">
    <property type="entry name" value="Striated_Muscle_Regulatory"/>
</dbReference>
<keyword evidence="4 10" id="KW-0728">SH3 domain</keyword>
<feature type="compositionally biased region" description="Basic and acidic residues" evidence="11">
    <location>
        <begin position="4289"/>
        <end position="4299"/>
    </location>
</feature>
<feature type="compositionally biased region" description="Basic and acidic residues" evidence="11">
    <location>
        <begin position="2761"/>
        <end position="2786"/>
    </location>
</feature>
<feature type="region of interest" description="Disordered" evidence="11">
    <location>
        <begin position="7338"/>
        <end position="7358"/>
    </location>
</feature>
<feature type="domain" description="Fibronectin type-III" evidence="14">
    <location>
        <begin position="7216"/>
        <end position="7312"/>
    </location>
</feature>
<feature type="domain" description="Ig-like" evidence="13">
    <location>
        <begin position="6185"/>
        <end position="6270"/>
    </location>
</feature>
<comment type="similarity">
    <text evidence="3">Belongs to the protein kinase superfamily. CAMK Ser/Thr protein kinase family.</text>
</comment>
<feature type="compositionally biased region" description="Basic and acidic residues" evidence="11">
    <location>
        <begin position="3673"/>
        <end position="3693"/>
    </location>
</feature>
<feature type="compositionally biased region" description="Polar residues" evidence="11">
    <location>
        <begin position="7555"/>
        <end position="7565"/>
    </location>
</feature>
<feature type="region of interest" description="Disordered" evidence="11">
    <location>
        <begin position="5647"/>
        <end position="5666"/>
    </location>
</feature>
<accession>A0A7F5R946</accession>
<feature type="compositionally biased region" description="Basic and acidic residues" evidence="11">
    <location>
        <begin position="2861"/>
        <end position="2871"/>
    </location>
</feature>
<dbReference type="Pfam" id="PF07679">
    <property type="entry name" value="I-set"/>
    <property type="match status" value="11"/>
</dbReference>
<dbReference type="Pfam" id="PF00018">
    <property type="entry name" value="SH3_1"/>
    <property type="match status" value="1"/>
</dbReference>
<comment type="subcellular location">
    <subcellularLocation>
        <location evidence="2">Cytoplasm</location>
    </subcellularLocation>
    <subcellularLocation>
        <location evidence="1">Nucleus</location>
    </subcellularLocation>
</comment>
<dbReference type="SMART" id="SM00326">
    <property type="entry name" value="SH3"/>
    <property type="match status" value="1"/>
</dbReference>
<feature type="compositionally biased region" description="Basic and acidic residues" evidence="11">
    <location>
        <begin position="3852"/>
        <end position="3866"/>
    </location>
</feature>
<feature type="compositionally biased region" description="Basic residues" evidence="11">
    <location>
        <begin position="3739"/>
        <end position="3749"/>
    </location>
</feature>
<feature type="compositionally biased region" description="Basic and acidic residues" evidence="11">
    <location>
        <begin position="2643"/>
        <end position="2677"/>
    </location>
</feature>
<feature type="compositionally biased region" description="Basic and acidic residues" evidence="11">
    <location>
        <begin position="2900"/>
        <end position="2914"/>
    </location>
</feature>
<feature type="region of interest" description="Disordered" evidence="11">
    <location>
        <begin position="2434"/>
        <end position="2531"/>
    </location>
</feature>
<dbReference type="InterPro" id="IPR001452">
    <property type="entry name" value="SH3_domain"/>
</dbReference>
<evidence type="ECO:0000259" key="14">
    <source>
        <dbReference type="PROSITE" id="PS50853"/>
    </source>
</evidence>
<dbReference type="PROSITE" id="PS50002">
    <property type="entry name" value="SH3"/>
    <property type="match status" value="1"/>
</dbReference>
<dbReference type="GO" id="GO:0009653">
    <property type="term" value="P:anatomical structure morphogenesis"/>
    <property type="evidence" value="ECO:0007669"/>
    <property type="project" value="UniProtKB-ARBA"/>
</dbReference>
<feature type="compositionally biased region" description="Basic and acidic residues" evidence="11">
    <location>
        <begin position="3337"/>
        <end position="3347"/>
    </location>
</feature>
<feature type="compositionally biased region" description="Basic and acidic residues" evidence="11">
    <location>
        <begin position="4112"/>
        <end position="4122"/>
    </location>
</feature>
<dbReference type="InterPro" id="IPR036028">
    <property type="entry name" value="SH3-like_dom_sf"/>
</dbReference>
<feature type="domain" description="Ig-like" evidence="13">
    <location>
        <begin position="7021"/>
        <end position="7108"/>
    </location>
</feature>
<feature type="domain" description="Fibronectin type-III" evidence="14">
    <location>
        <begin position="7446"/>
        <end position="7542"/>
    </location>
</feature>
<feature type="compositionally biased region" description="Basic and acidic residues" evidence="11">
    <location>
        <begin position="4804"/>
        <end position="4818"/>
    </location>
</feature>
<evidence type="ECO:0000256" key="11">
    <source>
        <dbReference type="SAM" id="MobiDB-lite"/>
    </source>
</evidence>
<dbReference type="FunFam" id="2.60.40.10:FF:001138">
    <property type="entry name" value="Sallimus, isoform P"/>
    <property type="match status" value="1"/>
</dbReference>
<feature type="compositionally biased region" description="Basic and acidic residues" evidence="11">
    <location>
        <begin position="4588"/>
        <end position="4598"/>
    </location>
</feature>
<feature type="compositionally biased region" description="Acidic residues" evidence="11">
    <location>
        <begin position="2956"/>
        <end position="2965"/>
    </location>
</feature>
<feature type="compositionally biased region" description="Basic and acidic residues" evidence="11">
    <location>
        <begin position="3595"/>
        <end position="3629"/>
    </location>
</feature>
<feature type="region of interest" description="Disordered" evidence="11">
    <location>
        <begin position="4059"/>
        <end position="4414"/>
    </location>
</feature>
<feature type="domain" description="Fibronectin type-III" evidence="14">
    <location>
        <begin position="7115"/>
        <end position="7211"/>
    </location>
</feature>
<feature type="compositionally biased region" description="Basic and acidic residues" evidence="11">
    <location>
        <begin position="5111"/>
        <end position="5120"/>
    </location>
</feature>
<feature type="compositionally biased region" description="Basic and acidic residues" evidence="11">
    <location>
        <begin position="5064"/>
        <end position="5074"/>
    </location>
</feature>
<dbReference type="GO" id="GO:0030154">
    <property type="term" value="P:cell differentiation"/>
    <property type="evidence" value="ECO:0007669"/>
    <property type="project" value="UniProtKB-ARBA"/>
</dbReference>
<feature type="domain" description="Ig-like" evidence="13">
    <location>
        <begin position="5960"/>
        <end position="6049"/>
    </location>
</feature>
<feature type="compositionally biased region" description="Basic residues" evidence="11">
    <location>
        <begin position="2787"/>
        <end position="2797"/>
    </location>
</feature>
<feature type="compositionally biased region" description="Basic and acidic residues" evidence="11">
    <location>
        <begin position="4071"/>
        <end position="4105"/>
    </location>
</feature>
<feature type="compositionally biased region" description="Basic and acidic residues" evidence="11">
    <location>
        <begin position="4625"/>
        <end position="4656"/>
    </location>
</feature>
<dbReference type="SMART" id="SM00408">
    <property type="entry name" value="IGc2"/>
    <property type="match status" value="10"/>
</dbReference>
<dbReference type="SMART" id="SM00409">
    <property type="entry name" value="IG"/>
    <property type="match status" value="11"/>
</dbReference>
<evidence type="ECO:0000256" key="3">
    <source>
        <dbReference type="ARBA" id="ARBA00006692"/>
    </source>
</evidence>
<feature type="domain" description="SH3" evidence="12">
    <location>
        <begin position="5868"/>
        <end position="5929"/>
    </location>
</feature>
<feature type="compositionally biased region" description="Basic and acidic residues" evidence="11">
    <location>
        <begin position="3400"/>
        <end position="3409"/>
    </location>
</feature>
<feature type="region of interest" description="Disordered" evidence="11">
    <location>
        <begin position="3575"/>
        <end position="3938"/>
    </location>
</feature>